<evidence type="ECO:0000256" key="1">
    <source>
        <dbReference type="ARBA" id="ARBA00004571"/>
    </source>
</evidence>
<feature type="domain" description="TonB-dependent receptor-like beta-barrel" evidence="17">
    <location>
        <begin position="263"/>
        <end position="692"/>
    </location>
</feature>
<keyword evidence="20" id="KW-1185">Reference proteome</keyword>
<dbReference type="InterPro" id="IPR036942">
    <property type="entry name" value="Beta-barrel_TonB_sf"/>
</dbReference>
<proteinExistence type="inferred from homology"/>
<evidence type="ECO:0000256" key="4">
    <source>
        <dbReference type="ARBA" id="ARBA00022452"/>
    </source>
</evidence>
<dbReference type="NCBIfam" id="TIGR01783">
    <property type="entry name" value="TonB-siderophor"/>
    <property type="match status" value="1"/>
</dbReference>
<comment type="subcellular location">
    <subcellularLocation>
        <location evidence="1 14">Cell outer membrane</location>
        <topology evidence="1 14">Multi-pass membrane protein</topology>
    </subcellularLocation>
</comment>
<name>A0A364NLV0_9GAMM</name>
<dbReference type="PANTHER" id="PTHR32552">
    <property type="entry name" value="FERRICHROME IRON RECEPTOR-RELATED"/>
    <property type="match status" value="1"/>
</dbReference>
<dbReference type="FunFam" id="2.170.130.10:FF:000010">
    <property type="entry name" value="Ferripyoverdine receptor"/>
    <property type="match status" value="1"/>
</dbReference>
<keyword evidence="7" id="KW-0732">Signal</keyword>
<evidence type="ECO:0000256" key="13">
    <source>
        <dbReference type="ARBA" id="ARBA00023237"/>
    </source>
</evidence>
<keyword evidence="8" id="KW-0408">Iron</keyword>
<evidence type="ECO:0000256" key="5">
    <source>
        <dbReference type="ARBA" id="ARBA00022496"/>
    </source>
</evidence>
<dbReference type="GO" id="GO:0009279">
    <property type="term" value="C:cell outer membrane"/>
    <property type="evidence" value="ECO:0007669"/>
    <property type="project" value="UniProtKB-SubCell"/>
</dbReference>
<evidence type="ECO:0000256" key="7">
    <source>
        <dbReference type="ARBA" id="ARBA00022729"/>
    </source>
</evidence>
<keyword evidence="10 16" id="KW-0798">TonB box</keyword>
<dbReference type="EMBL" id="QKRX01000006">
    <property type="protein sequence ID" value="RAU18076.1"/>
    <property type="molecule type" value="Genomic_DNA"/>
</dbReference>
<dbReference type="GO" id="GO:0038023">
    <property type="term" value="F:signaling receptor activity"/>
    <property type="evidence" value="ECO:0007669"/>
    <property type="project" value="InterPro"/>
</dbReference>
<keyword evidence="5" id="KW-0410">Iron transport</keyword>
<keyword evidence="12 19" id="KW-0675">Receptor</keyword>
<dbReference type="GO" id="GO:0015891">
    <property type="term" value="P:siderophore transport"/>
    <property type="evidence" value="ECO:0007669"/>
    <property type="project" value="InterPro"/>
</dbReference>
<dbReference type="CDD" id="cd01347">
    <property type="entry name" value="ligand_gated_channel"/>
    <property type="match status" value="1"/>
</dbReference>
<evidence type="ECO:0000259" key="18">
    <source>
        <dbReference type="Pfam" id="PF07715"/>
    </source>
</evidence>
<dbReference type="InterPro" id="IPR010917">
    <property type="entry name" value="TonB_rcpt_CS"/>
</dbReference>
<keyword evidence="6 14" id="KW-0812">Transmembrane</keyword>
<dbReference type="PROSITE" id="PS01156">
    <property type="entry name" value="TONB_DEPENDENT_REC_2"/>
    <property type="match status" value="1"/>
</dbReference>
<dbReference type="InterPro" id="IPR039426">
    <property type="entry name" value="TonB-dep_rcpt-like"/>
</dbReference>
<evidence type="ECO:0000256" key="2">
    <source>
        <dbReference type="ARBA" id="ARBA00009810"/>
    </source>
</evidence>
<keyword evidence="13 14" id="KW-0998">Cell outer membrane</keyword>
<gene>
    <name evidence="19" type="ORF">DN062_09840</name>
</gene>
<organism evidence="19 20">
    <name type="scientific">Nitrincola tibetensis</name>
    <dbReference type="NCBI Taxonomy" id="2219697"/>
    <lineage>
        <taxon>Bacteria</taxon>
        <taxon>Pseudomonadati</taxon>
        <taxon>Pseudomonadota</taxon>
        <taxon>Gammaproteobacteria</taxon>
        <taxon>Oceanospirillales</taxon>
        <taxon>Oceanospirillaceae</taxon>
        <taxon>Nitrincola</taxon>
    </lineage>
</organism>
<keyword evidence="9" id="KW-0406">Ion transport</keyword>
<evidence type="ECO:0000256" key="16">
    <source>
        <dbReference type="RuleBase" id="RU003357"/>
    </source>
</evidence>
<evidence type="ECO:0000313" key="19">
    <source>
        <dbReference type="EMBL" id="RAU18076.1"/>
    </source>
</evidence>
<dbReference type="InterPro" id="IPR000531">
    <property type="entry name" value="Beta-barrel_TonB"/>
</dbReference>
<evidence type="ECO:0000256" key="9">
    <source>
        <dbReference type="ARBA" id="ARBA00023065"/>
    </source>
</evidence>
<dbReference type="InterPro" id="IPR010105">
    <property type="entry name" value="TonB_sidphr_rcpt"/>
</dbReference>
<dbReference type="SUPFAM" id="SSF56935">
    <property type="entry name" value="Porins"/>
    <property type="match status" value="1"/>
</dbReference>
<evidence type="ECO:0000256" key="12">
    <source>
        <dbReference type="ARBA" id="ARBA00023170"/>
    </source>
</evidence>
<dbReference type="Gene3D" id="2.40.170.20">
    <property type="entry name" value="TonB-dependent receptor, beta-barrel domain"/>
    <property type="match status" value="1"/>
</dbReference>
<dbReference type="Pfam" id="PF07715">
    <property type="entry name" value="Plug"/>
    <property type="match status" value="1"/>
</dbReference>
<sequence length="723" mass="80821">MNSKTFLIRPENALIYVSLLVLPAITYQSVFATEGRFELEPIEIIGRTLSAESEQRHNYTPGPSTTATSLPLSIKDTPQAVSVITSQQIRDQALTTSGEILHQAPGVSMTRRDSNRFAYATRGYGISTYQFDGLMTPIQGFWNFGDTDWDSAIYDRIEVVRGATGLLTGAGDPSASVNFIRKKPLPEFAGQISATTGSHDKRRVTADVSSPFDQQGRTAGRLILAHDQHGTHVSGLTHEKDTLYGVINTYLDSGTDITMGLEYQHNQTQGMGAGFPLFYADGGLANFGRSASNNTDWSRFYNETTRAFFDINHYLDNDWRLRAAFSHDDGNYGLTYLFRSGFPDRTTGEGMGAYFAQYRGDRTRQDMHLTADGSFQMLNRYHELAFGLVHTRDKLDMRIALPSGTSPSIGRYYNGKGEAVTEPEWGLLSSVDDSHLTQTGAYVVTRLSLSDPLHLVLGTRLSNWKLDQTYYGEVRQYEYKNELTPYAGLVYDFSPNFSTYLSYTDIFQTQNRRAENGSLLDPIVGRNYEFGIKATLGDDLDANFALFRSEQDNLGEAIPGGVVNGMPDTQAYRPTKGAKVEGVEAEIIGTLVDGWNISGSYTLAKPRNMHGERINTLHPEQQVKLFTTYRLPGDWNKLQIGGGIRWQSGIYSDTRGPKGVIRVHQDSYTLTDVMARYTFNPQLSAQLNINNLFDTSYYEQVGFYSQGWWGAPRNLNLSLSYRF</sequence>
<evidence type="ECO:0000256" key="15">
    <source>
        <dbReference type="PROSITE-ProRule" id="PRU10144"/>
    </source>
</evidence>
<comment type="caution">
    <text evidence="19">The sequence shown here is derived from an EMBL/GenBank/DDBJ whole genome shotgun (WGS) entry which is preliminary data.</text>
</comment>
<evidence type="ECO:0000256" key="11">
    <source>
        <dbReference type="ARBA" id="ARBA00023136"/>
    </source>
</evidence>
<feature type="domain" description="TonB-dependent receptor plug" evidence="18">
    <location>
        <begin position="74"/>
        <end position="174"/>
    </location>
</feature>
<reference evidence="19 20" key="1">
    <citation type="submission" date="2018-06" db="EMBL/GenBank/DDBJ databases">
        <title>Nitrincola tibetense sp. nov., isolated from Lake XuguoCo on Tibetan Plateau.</title>
        <authorList>
            <person name="Xing P."/>
        </authorList>
    </citation>
    <scope>NUCLEOTIDE SEQUENCE [LARGE SCALE GENOMIC DNA]</scope>
    <source>
        <strain evidence="20">xg18</strain>
    </source>
</reference>
<dbReference type="OrthoDB" id="6127007at2"/>
<protein>
    <submittedName>
        <fullName evidence="19">TonB-dependent siderophore receptor</fullName>
    </submittedName>
</protein>
<evidence type="ECO:0000256" key="8">
    <source>
        <dbReference type="ARBA" id="ARBA00023004"/>
    </source>
</evidence>
<dbReference type="PROSITE" id="PS52016">
    <property type="entry name" value="TONB_DEPENDENT_REC_3"/>
    <property type="match status" value="1"/>
</dbReference>
<keyword evidence="11 14" id="KW-0472">Membrane</keyword>
<dbReference type="GO" id="GO:0015344">
    <property type="term" value="F:siderophore uptake transmembrane transporter activity"/>
    <property type="evidence" value="ECO:0007669"/>
    <property type="project" value="TreeGrafter"/>
</dbReference>
<dbReference type="InterPro" id="IPR012910">
    <property type="entry name" value="Plug_dom"/>
</dbReference>
<evidence type="ECO:0000256" key="10">
    <source>
        <dbReference type="ARBA" id="ARBA00023077"/>
    </source>
</evidence>
<dbReference type="RefSeq" id="WP_112159159.1">
    <property type="nucleotide sequence ID" value="NZ_QKRX01000006.1"/>
</dbReference>
<keyword evidence="4 14" id="KW-1134">Transmembrane beta strand</keyword>
<dbReference type="Proteomes" id="UP000250744">
    <property type="component" value="Unassembled WGS sequence"/>
</dbReference>
<evidence type="ECO:0000256" key="14">
    <source>
        <dbReference type="PROSITE-ProRule" id="PRU01360"/>
    </source>
</evidence>
<evidence type="ECO:0000256" key="3">
    <source>
        <dbReference type="ARBA" id="ARBA00022448"/>
    </source>
</evidence>
<evidence type="ECO:0000259" key="17">
    <source>
        <dbReference type="Pfam" id="PF00593"/>
    </source>
</evidence>
<dbReference type="AlphaFoldDB" id="A0A364NLV0"/>
<evidence type="ECO:0000256" key="6">
    <source>
        <dbReference type="ARBA" id="ARBA00022692"/>
    </source>
</evidence>
<evidence type="ECO:0000313" key="20">
    <source>
        <dbReference type="Proteomes" id="UP000250744"/>
    </source>
</evidence>
<feature type="short sequence motif" description="TonB C-terminal box" evidence="15">
    <location>
        <begin position="706"/>
        <end position="723"/>
    </location>
</feature>
<dbReference type="Gene3D" id="2.170.130.10">
    <property type="entry name" value="TonB-dependent receptor, plug domain"/>
    <property type="match status" value="1"/>
</dbReference>
<accession>A0A364NLV0</accession>
<keyword evidence="3 14" id="KW-0813">Transport</keyword>
<dbReference type="PANTHER" id="PTHR32552:SF74">
    <property type="entry name" value="HYDROXAMATE SIDEROPHORE RECEPTOR FHUE"/>
    <property type="match status" value="1"/>
</dbReference>
<dbReference type="InterPro" id="IPR037066">
    <property type="entry name" value="Plug_dom_sf"/>
</dbReference>
<dbReference type="Pfam" id="PF00593">
    <property type="entry name" value="TonB_dep_Rec_b-barrel"/>
    <property type="match status" value="1"/>
</dbReference>
<comment type="similarity">
    <text evidence="2 14 16">Belongs to the TonB-dependent receptor family.</text>
</comment>